<reference evidence="1 2" key="1">
    <citation type="submission" date="2015-07" db="EMBL/GenBank/DDBJ databases">
        <title>Draft genome of Bellilinea caldifistulae DSM 17877.</title>
        <authorList>
            <person name="Hemp J."/>
            <person name="Ward L.M."/>
            <person name="Pace L.A."/>
            <person name="Fischer W.W."/>
        </authorList>
    </citation>
    <scope>NUCLEOTIDE SEQUENCE [LARGE SCALE GENOMIC DNA]</scope>
    <source>
        <strain evidence="1 2">GOMI-1</strain>
    </source>
</reference>
<keyword evidence="2" id="KW-1185">Reference proteome</keyword>
<evidence type="ECO:0000313" key="1">
    <source>
        <dbReference type="EMBL" id="KPL72341.1"/>
    </source>
</evidence>
<dbReference type="OrthoDB" id="166946at2"/>
<evidence type="ECO:0000313" key="2">
    <source>
        <dbReference type="Proteomes" id="UP000050514"/>
    </source>
</evidence>
<dbReference type="RefSeq" id="WP_061913475.1">
    <property type="nucleotide sequence ID" value="NZ_DF967971.1"/>
</dbReference>
<dbReference type="EMBL" id="LGHJ01000024">
    <property type="protein sequence ID" value="KPL72341.1"/>
    <property type="molecule type" value="Genomic_DNA"/>
</dbReference>
<organism evidence="1 2">
    <name type="scientific">Bellilinea caldifistulae</name>
    <dbReference type="NCBI Taxonomy" id="360411"/>
    <lineage>
        <taxon>Bacteria</taxon>
        <taxon>Bacillati</taxon>
        <taxon>Chloroflexota</taxon>
        <taxon>Anaerolineae</taxon>
        <taxon>Anaerolineales</taxon>
        <taxon>Anaerolineaceae</taxon>
        <taxon>Bellilinea</taxon>
    </lineage>
</organism>
<sequence>MARKTSSPSGRYSPGFFGEIALRIKLVLRLLADPRVNIFIKLIPFASFIYFFLPDLVIGPLDDAAVLGIAFSLFVELCPPEVVEEHLQQLRAEAQRRSASPSERKAIEEDIIEGEYYEIKDVTIHENGHKEEKEKR</sequence>
<dbReference type="AlphaFoldDB" id="A0A0P6XRR9"/>
<accession>A0A0P6XRR9</accession>
<comment type="caution">
    <text evidence="1">The sequence shown here is derived from an EMBL/GenBank/DDBJ whole genome shotgun (WGS) entry which is preliminary data.</text>
</comment>
<evidence type="ECO:0008006" key="3">
    <source>
        <dbReference type="Google" id="ProtNLM"/>
    </source>
</evidence>
<dbReference type="Proteomes" id="UP000050514">
    <property type="component" value="Unassembled WGS sequence"/>
</dbReference>
<proteinExistence type="predicted"/>
<gene>
    <name evidence="1" type="ORF">AC812_16040</name>
</gene>
<protein>
    <recommendedName>
        <fullName evidence="3">DUF1232 domain-containing protein</fullName>
    </recommendedName>
</protein>
<name>A0A0P6XRR9_9CHLR</name>